<dbReference type="Pfam" id="PF00665">
    <property type="entry name" value="rve"/>
    <property type="match status" value="1"/>
</dbReference>
<dbReference type="SUPFAM" id="SSF53098">
    <property type="entry name" value="Ribonuclease H-like"/>
    <property type="match status" value="1"/>
</dbReference>
<dbReference type="InterPro" id="IPR001584">
    <property type="entry name" value="Integrase_cat-core"/>
</dbReference>
<dbReference type="PANTHER" id="PTHR35004">
    <property type="entry name" value="TRANSPOSASE RV3428C-RELATED"/>
    <property type="match status" value="1"/>
</dbReference>
<evidence type="ECO:0000313" key="3">
    <source>
        <dbReference type="Proteomes" id="UP000643810"/>
    </source>
</evidence>
<organism evidence="2 3">
    <name type="scientific">Roseburia lenta</name>
    <dbReference type="NCBI Taxonomy" id="2763061"/>
    <lineage>
        <taxon>Bacteria</taxon>
        <taxon>Bacillati</taxon>
        <taxon>Bacillota</taxon>
        <taxon>Clostridia</taxon>
        <taxon>Lachnospirales</taxon>
        <taxon>Lachnospiraceae</taxon>
        <taxon>Roseburia</taxon>
    </lineage>
</organism>
<reference evidence="2 3" key="1">
    <citation type="submission" date="2020-08" db="EMBL/GenBank/DDBJ databases">
        <title>Genome public.</title>
        <authorList>
            <person name="Liu C."/>
            <person name="Sun Q."/>
        </authorList>
    </citation>
    <scope>NUCLEOTIDE SEQUENCE [LARGE SCALE GENOMIC DNA]</scope>
    <source>
        <strain evidence="2 3">NSJ-9</strain>
    </source>
</reference>
<protein>
    <submittedName>
        <fullName evidence="2">Transposase</fullName>
    </submittedName>
</protein>
<gene>
    <name evidence="2" type="ORF">H8R94_10175</name>
</gene>
<keyword evidence="3" id="KW-1185">Reference proteome</keyword>
<dbReference type="PANTHER" id="PTHR35004:SF7">
    <property type="entry name" value="INTEGRASE PROTEIN"/>
    <property type="match status" value="1"/>
</dbReference>
<proteinExistence type="predicted"/>
<sequence>MNTITYSQRYFPHELNTKFYAVKLYRTGVGVSFVCRRYHISKSSLMRWNKKFDGTKESLIDKSHRPLSKHPNAHTDEELKWIQDYHRRNPKISVCELYGKLRSNKGYSRHPGSLYRVYRRLGYSSSAPSTKNKRKPQPYDTPSTLGIKWQMDVKYVPAACYSGSIPQKFYQYTVIDEASRERFIYPYMEQSSYSTVDFLKRAIDYFGYQPQILQTDNGGEFTHLKKTDRIHPLDVICGKIGIKHKQIRPRTPRHNGKVERSHRNDQERFYNHMSFFSYDDLMIQMRRCLNRSNKIPMQVLGWKSPLEKRLELETQ</sequence>
<evidence type="ECO:0000313" key="2">
    <source>
        <dbReference type="EMBL" id="MBC5686966.1"/>
    </source>
</evidence>
<dbReference type="PROSITE" id="PS50994">
    <property type="entry name" value="INTEGRASE"/>
    <property type="match status" value="1"/>
</dbReference>
<name>A0ABR7GI43_9FIRM</name>
<dbReference type="InterPro" id="IPR012337">
    <property type="entry name" value="RNaseH-like_sf"/>
</dbReference>
<feature type="domain" description="Integrase catalytic" evidence="1">
    <location>
        <begin position="134"/>
        <end position="313"/>
    </location>
</feature>
<comment type="caution">
    <text evidence="2">The sequence shown here is derived from an EMBL/GenBank/DDBJ whole genome shotgun (WGS) entry which is preliminary data.</text>
</comment>
<dbReference type="InterPro" id="IPR036397">
    <property type="entry name" value="RNaseH_sf"/>
</dbReference>
<accession>A0ABR7GI43</accession>
<evidence type="ECO:0000259" key="1">
    <source>
        <dbReference type="PROSITE" id="PS50994"/>
    </source>
</evidence>
<dbReference type="Gene3D" id="3.30.420.10">
    <property type="entry name" value="Ribonuclease H-like superfamily/Ribonuclease H"/>
    <property type="match status" value="1"/>
</dbReference>
<dbReference type="SUPFAM" id="SSF46689">
    <property type="entry name" value="Homeodomain-like"/>
    <property type="match status" value="1"/>
</dbReference>
<dbReference type="RefSeq" id="WP_186854590.1">
    <property type="nucleotide sequence ID" value="NZ_JACOPG010000004.1"/>
</dbReference>
<dbReference type="InterPro" id="IPR009057">
    <property type="entry name" value="Homeodomain-like_sf"/>
</dbReference>
<dbReference type="EMBL" id="JACOPG010000004">
    <property type="protein sequence ID" value="MBC5686966.1"/>
    <property type="molecule type" value="Genomic_DNA"/>
</dbReference>
<dbReference type="Proteomes" id="UP000643810">
    <property type="component" value="Unassembled WGS sequence"/>
</dbReference>